<accession>A0A2J8LCV9</accession>
<comment type="subcellular location">
    <subcellularLocation>
        <location evidence="1">Membrane</location>
        <topology evidence="1">Multi-pass membrane protein</topology>
    </subcellularLocation>
</comment>
<name>A0A2J8LCV9_PANTR</name>
<reference evidence="7 8" key="1">
    <citation type="submission" date="2017-12" db="EMBL/GenBank/DDBJ databases">
        <title>High-resolution comparative analysis of great ape genomes.</title>
        <authorList>
            <person name="Pollen A."/>
            <person name="Hastie A."/>
            <person name="Hormozdiari F."/>
            <person name="Dougherty M."/>
            <person name="Liu R."/>
            <person name="Chaisson M."/>
            <person name="Hoppe E."/>
            <person name="Hill C."/>
            <person name="Pang A."/>
            <person name="Hillier L."/>
            <person name="Baker C."/>
            <person name="Armstrong J."/>
            <person name="Shendure J."/>
            <person name="Paten B."/>
            <person name="Wilson R."/>
            <person name="Chao H."/>
            <person name="Schneider V."/>
            <person name="Ventura M."/>
            <person name="Kronenberg Z."/>
            <person name="Murali S."/>
            <person name="Gordon D."/>
            <person name="Cantsilieris S."/>
            <person name="Munson K."/>
            <person name="Nelson B."/>
            <person name="Raja A."/>
            <person name="Underwood J."/>
            <person name="Diekhans M."/>
            <person name="Fiddes I."/>
            <person name="Haussler D."/>
            <person name="Eichler E."/>
        </authorList>
    </citation>
    <scope>NUCLEOTIDE SEQUENCE [LARGE SCALE GENOMIC DNA]</scope>
    <source>
        <strain evidence="7">Yerkes chimp pedigree #C0471</strain>
    </source>
</reference>
<feature type="transmembrane region" description="Helical" evidence="6">
    <location>
        <begin position="88"/>
        <end position="106"/>
    </location>
</feature>
<evidence type="ECO:0000256" key="3">
    <source>
        <dbReference type="ARBA" id="ARBA00022692"/>
    </source>
</evidence>
<evidence type="ECO:0000256" key="6">
    <source>
        <dbReference type="SAM" id="Phobius"/>
    </source>
</evidence>
<feature type="non-terminal residue" evidence="7">
    <location>
        <position position="1"/>
    </location>
</feature>
<comment type="caution">
    <text evidence="7">The sequence shown here is derived from an EMBL/GenBank/DDBJ whole genome shotgun (WGS) entry which is preliminary data.</text>
</comment>
<evidence type="ECO:0000313" key="7">
    <source>
        <dbReference type="EMBL" id="PNI45110.1"/>
    </source>
</evidence>
<comment type="similarity">
    <text evidence="2">Belongs to the MS4A family.</text>
</comment>
<dbReference type="Pfam" id="PF04103">
    <property type="entry name" value="CD20"/>
    <property type="match status" value="1"/>
</dbReference>
<evidence type="ECO:0000256" key="2">
    <source>
        <dbReference type="ARBA" id="ARBA00009565"/>
    </source>
</evidence>
<organism evidence="7 8">
    <name type="scientific">Pan troglodytes</name>
    <name type="common">Chimpanzee</name>
    <dbReference type="NCBI Taxonomy" id="9598"/>
    <lineage>
        <taxon>Eukaryota</taxon>
        <taxon>Metazoa</taxon>
        <taxon>Chordata</taxon>
        <taxon>Craniata</taxon>
        <taxon>Vertebrata</taxon>
        <taxon>Euteleostomi</taxon>
        <taxon>Mammalia</taxon>
        <taxon>Eutheria</taxon>
        <taxon>Euarchontoglires</taxon>
        <taxon>Primates</taxon>
        <taxon>Haplorrhini</taxon>
        <taxon>Catarrhini</taxon>
        <taxon>Hominidae</taxon>
        <taxon>Pan</taxon>
    </lineage>
</organism>
<evidence type="ECO:0000313" key="8">
    <source>
        <dbReference type="Proteomes" id="UP000236370"/>
    </source>
</evidence>
<keyword evidence="3 6" id="KW-0812">Transmembrane</keyword>
<dbReference type="InterPro" id="IPR030417">
    <property type="entry name" value="MS4A"/>
</dbReference>
<evidence type="ECO:0000256" key="1">
    <source>
        <dbReference type="ARBA" id="ARBA00004141"/>
    </source>
</evidence>
<dbReference type="Proteomes" id="UP000236370">
    <property type="component" value="Unassembled WGS sequence"/>
</dbReference>
<dbReference type="GO" id="GO:0016020">
    <property type="term" value="C:membrane"/>
    <property type="evidence" value="ECO:0007669"/>
    <property type="project" value="UniProtKB-SubCell"/>
</dbReference>
<dbReference type="PANTHER" id="PTHR23320">
    <property type="entry name" value="MEMBRANE-SPANNING 4-DOMAINS SUBFAMILY A MS4A -RELATED"/>
    <property type="match status" value="1"/>
</dbReference>
<dbReference type="AlphaFoldDB" id="A0A2J8LCV9"/>
<sequence length="162" mass="17258">HNGYPVTPGIMSQVPLYPNSQPQVHLVPGNPPSLVSNVNGQPVQKALKEGKTLGAIQIIIGLAHIGLGSIMATVLVGEYLSISFYGGFPFWGGLWFIISGSLSVAAENQPYSYCLLSGSLGLNIVSAICSAVGVILFITDLSIPHPYAYPNYYPYAWGVFCQ</sequence>
<protein>
    <submittedName>
        <fullName evidence="7">MS4A8 isoform 9</fullName>
    </submittedName>
</protein>
<evidence type="ECO:0000256" key="4">
    <source>
        <dbReference type="ARBA" id="ARBA00022989"/>
    </source>
</evidence>
<evidence type="ECO:0000256" key="5">
    <source>
        <dbReference type="ARBA" id="ARBA00023136"/>
    </source>
</evidence>
<proteinExistence type="inferred from homology"/>
<dbReference type="EMBL" id="NBAG03000297">
    <property type="protein sequence ID" value="PNI45110.1"/>
    <property type="molecule type" value="Genomic_DNA"/>
</dbReference>
<feature type="transmembrane region" description="Helical" evidence="6">
    <location>
        <begin position="113"/>
        <end position="138"/>
    </location>
</feature>
<dbReference type="InterPro" id="IPR007237">
    <property type="entry name" value="CD20-like"/>
</dbReference>
<keyword evidence="4 6" id="KW-1133">Transmembrane helix</keyword>
<gene>
    <name evidence="7" type="ORF">CK820_G0030864</name>
</gene>
<keyword evidence="5 6" id="KW-0472">Membrane</keyword>
<feature type="transmembrane region" description="Helical" evidence="6">
    <location>
        <begin position="53"/>
        <end position="76"/>
    </location>
</feature>
<dbReference type="PANTHER" id="PTHR23320:SF155">
    <property type="entry name" value="MEMBRANE-SPANNING 4-DOMAINS SUBFAMILY A MEMBER 8"/>
    <property type="match status" value="1"/>
</dbReference>